<keyword evidence="3" id="KW-0489">Methyltransferase</keyword>
<dbReference type="RefSeq" id="WP_014201219.1">
    <property type="nucleotide sequence ID" value="NC_016599.1"/>
</dbReference>
<reference evidence="3 4" key="1">
    <citation type="journal article" date="2012" name="Stand. Genomic Sci.">
        <title>Genome sequence of the orange-pigmented seawater bacterium Owenweeksia hongkongensis type strain (UST20020801(T)).</title>
        <authorList>
            <person name="Riedel T."/>
            <person name="Held B."/>
            <person name="Nolan M."/>
            <person name="Lucas S."/>
            <person name="Lapidus A."/>
            <person name="Tice H."/>
            <person name="Del Rio T.G."/>
            <person name="Cheng J.F."/>
            <person name="Han C."/>
            <person name="Tapia R."/>
            <person name="Goodwin L.A."/>
            <person name="Pitluck S."/>
            <person name="Liolios K."/>
            <person name="Mavromatis K."/>
            <person name="Pagani I."/>
            <person name="Ivanova N."/>
            <person name="Mikhailova N."/>
            <person name="Pati A."/>
            <person name="Chen A."/>
            <person name="Palaniappan K."/>
            <person name="Rohde M."/>
            <person name="Tindall B.J."/>
            <person name="Detter J.C."/>
            <person name="Goker M."/>
            <person name="Woyke T."/>
            <person name="Bristow J."/>
            <person name="Eisen J.A."/>
            <person name="Markowitz V."/>
            <person name="Hugenholtz P."/>
            <person name="Klenk H.P."/>
            <person name="Kyrpides N.C."/>
        </authorList>
    </citation>
    <scope>NUCLEOTIDE SEQUENCE</scope>
    <source>
        <strain evidence="4">DSM 17368 / JCM 12287 / NRRL B-23963</strain>
    </source>
</reference>
<dbReference type="Pfam" id="PF22013">
    <property type="entry name" value="PG_1098_Fer"/>
    <property type="match status" value="1"/>
</dbReference>
<dbReference type="Proteomes" id="UP000005631">
    <property type="component" value="Chromosome"/>
</dbReference>
<dbReference type="EMBL" id="CP003156">
    <property type="protein sequence ID" value="AEV31858.1"/>
    <property type="molecule type" value="Genomic_DNA"/>
</dbReference>
<dbReference type="Gene3D" id="3.40.50.150">
    <property type="entry name" value="Vaccinia Virus protein VP39"/>
    <property type="match status" value="1"/>
</dbReference>
<feature type="domain" description="THUMP-like" evidence="1">
    <location>
        <begin position="320"/>
        <end position="381"/>
    </location>
</feature>
<keyword evidence="4" id="KW-1185">Reference proteome</keyword>
<dbReference type="GO" id="GO:0008168">
    <property type="term" value="F:methyltransferase activity"/>
    <property type="evidence" value="ECO:0007669"/>
    <property type="project" value="UniProtKB-KW"/>
</dbReference>
<dbReference type="OrthoDB" id="1000417at2"/>
<dbReference type="Gene3D" id="1.10.10.1110">
    <property type="entry name" value="Methyltransferase PG1098, N-terminal domain"/>
    <property type="match status" value="1"/>
</dbReference>
<dbReference type="InterPro" id="IPR054168">
    <property type="entry name" value="PG_1098_Fer"/>
</dbReference>
<dbReference type="Pfam" id="PF18096">
    <property type="entry name" value="Thump_like"/>
    <property type="match status" value="1"/>
</dbReference>
<feature type="domain" description="PG-1098 ferredoxin-like" evidence="2">
    <location>
        <begin position="276"/>
        <end position="318"/>
    </location>
</feature>
<evidence type="ECO:0000259" key="2">
    <source>
        <dbReference type="Pfam" id="PF22013"/>
    </source>
</evidence>
<organism evidence="3 4">
    <name type="scientific">Owenweeksia hongkongensis (strain DSM 17368 / CIP 108786 / JCM 12287 / NRRL B-23963 / UST20020801)</name>
    <dbReference type="NCBI Taxonomy" id="926562"/>
    <lineage>
        <taxon>Bacteria</taxon>
        <taxon>Pseudomonadati</taxon>
        <taxon>Bacteroidota</taxon>
        <taxon>Flavobacteriia</taxon>
        <taxon>Flavobacteriales</taxon>
        <taxon>Owenweeksiaceae</taxon>
        <taxon>Owenweeksia</taxon>
    </lineage>
</organism>
<dbReference type="STRING" id="926562.Oweho_0845"/>
<protein>
    <submittedName>
        <fullName evidence="3">N6-adenine-specific methylase</fullName>
    </submittedName>
</protein>
<evidence type="ECO:0000313" key="4">
    <source>
        <dbReference type="Proteomes" id="UP000005631"/>
    </source>
</evidence>
<evidence type="ECO:0000259" key="1">
    <source>
        <dbReference type="Pfam" id="PF18096"/>
    </source>
</evidence>
<dbReference type="InterPro" id="IPR029063">
    <property type="entry name" value="SAM-dependent_MTases_sf"/>
</dbReference>
<dbReference type="InterPro" id="IPR041497">
    <property type="entry name" value="Thump-like"/>
</dbReference>
<dbReference type="GO" id="GO:0032259">
    <property type="term" value="P:methylation"/>
    <property type="evidence" value="ECO:0007669"/>
    <property type="project" value="UniProtKB-KW"/>
</dbReference>
<gene>
    <name evidence="3" type="ordered locus">Oweho_0845</name>
</gene>
<dbReference type="AlphaFoldDB" id="G8R2Q3"/>
<sequence length="387" mass="44098">MTQNEIDFICKNNSFIKELISQDPVKLLFKHGKDEGKKLLIGQIASRQRIKKKLPSWYDNYNLIFLPGLSLEQSSSEDTATLKAKLISGKHLLDITGGLGVDSYFLSHNFEQTTYVEQNPELFKVASHNLSSLSKRIRTVCDDGLDILKSSDADVVYIDPYRRDSSNQKMVSLADCEPNVLDIQPLLTQRKRITYIKASPMLSIHSTLEELQDVSEVWIISNRNECKEVIFKLQENQDSAVKVRTFNLGLGETEEFEFELSPNVKTDISFSEPLTYLYEPNASILKSGGQDFLAKKLALNKLHPNSNFFTSSEKVDDFQGKSFEIIEVLTPFHPSLKKGRFNVISRNFPKKANEIEKKLKLLSHKEDYLLATKTIGEKHIFIKAKLL</sequence>
<accession>G8R2Q3</accession>
<keyword evidence="3" id="KW-0808">Transferase</keyword>
<name>G8R2Q3_OWEHD</name>
<dbReference type="SUPFAM" id="SSF53335">
    <property type="entry name" value="S-adenosyl-L-methionine-dependent methyltransferases"/>
    <property type="match status" value="1"/>
</dbReference>
<dbReference type="KEGG" id="oho:Oweho_0845"/>
<dbReference type="HOGENOM" id="CLU_038123_0_0_10"/>
<dbReference type="eggNOG" id="COG0742">
    <property type="taxonomic scope" value="Bacteria"/>
</dbReference>
<evidence type="ECO:0000313" key="3">
    <source>
        <dbReference type="EMBL" id="AEV31858.1"/>
    </source>
</evidence>
<dbReference type="PATRIC" id="fig|926562.3.peg.862"/>
<proteinExistence type="predicted"/>